<evidence type="ECO:0000313" key="5">
    <source>
        <dbReference type="Proteomes" id="UP000030693"/>
    </source>
</evidence>
<keyword evidence="1" id="KW-1133">Transmembrane helix</keyword>
<feature type="signal peptide" evidence="2">
    <location>
        <begin position="1"/>
        <end position="18"/>
    </location>
</feature>
<dbReference type="RefSeq" id="XP_009497200.1">
    <property type="nucleotide sequence ID" value="XM_009498925.1"/>
</dbReference>
<protein>
    <submittedName>
        <fullName evidence="4">TKL protein kinase</fullName>
    </submittedName>
</protein>
<keyword evidence="1" id="KW-0812">Transmembrane</keyword>
<dbReference type="OrthoDB" id="4062651at2759"/>
<dbReference type="SMART" id="SM00220">
    <property type="entry name" value="S_TKc"/>
    <property type="match status" value="1"/>
</dbReference>
<dbReference type="InterPro" id="IPR000742">
    <property type="entry name" value="EGF"/>
</dbReference>
<keyword evidence="2" id="KW-0732">Signal</keyword>
<organism evidence="4">
    <name type="scientific">Fonticula alba</name>
    <name type="common">Slime mold</name>
    <dbReference type="NCBI Taxonomy" id="691883"/>
    <lineage>
        <taxon>Eukaryota</taxon>
        <taxon>Rotosphaerida</taxon>
        <taxon>Fonticulaceae</taxon>
        <taxon>Fonticula</taxon>
    </lineage>
</organism>
<accession>A0A058Z4B7</accession>
<keyword evidence="5" id="KW-1185">Reference proteome</keyword>
<dbReference type="SMART" id="SM00261">
    <property type="entry name" value="FU"/>
    <property type="match status" value="11"/>
</dbReference>
<dbReference type="GO" id="GO:0004672">
    <property type="term" value="F:protein kinase activity"/>
    <property type="evidence" value="ECO:0007669"/>
    <property type="project" value="InterPro"/>
</dbReference>
<evidence type="ECO:0000313" key="4">
    <source>
        <dbReference type="EMBL" id="KCV68768.1"/>
    </source>
</evidence>
<dbReference type="SUPFAM" id="SSF57184">
    <property type="entry name" value="Growth factor receptor domain"/>
    <property type="match status" value="6"/>
</dbReference>
<keyword evidence="4" id="KW-0418">Kinase</keyword>
<sequence length="1939" mass="203613">MAPRLALWLVACLGVCAGRLAAVGAAPAPHATQEPEIVTLPQSITLYYHQLASSWAPRPDTILGNAPVFHGSEGTSLARVDPANASVMVVHQREMDLSDHSDHRLGGSFGLVTPLRFGPVATFNPLTTRPVVSPSRDGPMLLFFMENSIQALIEGTWQGHSLSPSQSILAWHSLGSKFLQVLLFDSSSDHLLVLALSHGQSPAVLPAMGLSPGVARERLHAVSGVGPSFVFWFDDIFGVVALPWGGAVILGSSDTPPGGTIVDLAASTILNSDQGDIALLHQDRVSVCLNHTPLAECETWFHVARPPGLMPGSAARLYLPAPGSLHEPVKSILFQDTGTGQLWWLHFDTLRRSPSSWQRLLLPNGLALSEIVALRPVRLAIRPGFSTWGVGNAVDAFVASGDFLCIEDSSILCGRPSEPRGYACAPGWAPSHGLFPGQLCGACLSGHRRIGQYGAPASCSPCAGPHCRQCLDHQGCVLCEEGFVLFLDPSTRVSTCLDSCPAGYSSMASGGWRCLPTDRAIPPPGIRPQTIVLSDFPASPVEFFVPSLLCSVNGVMHLLPENRSPSLLEQNLLAFRSTSQSAPLWIRVAHDGSLTSSTMDGWPFSQAGPGTSPPAAQSYVEVVLASQGSGPRILSVLCDRTGNLRVARMECRHRPPTEDDPCEVAYFWEFDRQVGCLSVGLLGKDIVSIVMTSDVKPTHIMPVSSTGSALDLWPLSGMHGHPVEFPVGWFPRDSPLGDWAFAMPKPGTQARVLPAAMLRKMDSRVAGFPGATLHPPPSGYEPILLATGLRRSDGLGEFFLAGLAQSGDGPMLWEVWHFPAPGRDTGLIVSMPHRREILGQLPSGFSQPGDNPQGRFFSLALAPESEYPAAMLLVTRRMVGWARLYCPMGPGERVHCWLEPASFAMLDRDINALPMVNVLPLPAGVAEAQLGPSPSRAVFMADGSANIRVLLLDDGAPCVAGTEGPLCQPCDSLCLACSASGPEACTACRLSPFDRPGVCVDACPEGLIESGNVCVCAGGCVDCASLGHPHEEYHCRACPPRMAPLGGTCQPCHSSCTICTAPGNPSACVFCSVGSFGTLDGRCLASCPEGTWADIPNAACWPCPTGCTQCVSGSQCTVCSDRRFLAPGGQCERCEDSCASCENAASCTDCQPGLVFLDTNPMVASLCGSTCAPGEYVGTERCMACGPTCALCAGAGDACAVCAAGHRWSGAPPAAGATGACVPCPDGCDSCTASRCLACEQGLFLDRHEGCVQACPLGTYNDGPTGTCQPCDVSCAACAGGLAGECTGCAAGLELVATEPGLGTCPPGQYAADAELGGQVCRACDGTCLECSGPGPAKCSACPPGLMLHEGRCVGSCPVGMFECLLAGRCEACPAGCTACTVAEESPVGCAAACSACQGGLFLSFATGECLPGCPPGEYALAGAFSCARCHASCRSCFEREQFCTSCPSDEAWLDYEAGVCLSACPERPVAEVEFPNALPPAPKRACLPCPDGCDRCRPRSPVPECVFDATGGLGCPAMASCDLCATGLLLLQGSACVSVCPEGFFADVAEVPPTCSPCHRKCSSCVGPEAEDCTDRSPGSRRLALGLGIGLGVLLVLLLLLVVLFLLWRVRQQRSALNKPPAGDDENATVLNTMVELSLPGSILVDIGQNFAPLAGDGLGAGTQARVFAARAVGAGTSDRLGCPAVVAIKQLKTDRLTASQGLLFQNEVALMWLLRDHGNIVRLYGYSETPPAIIMDRFDTDLGLLLHSEAVIEDAVLLDIIQQWATGLEAMHTQGVAHRDLKPGNVLVSQRPGGRWHAALGDLGASRNLNTDRSSALVTDAPALNALTARYAAPEVLTAVQRRRGLEMELLLPADIFSAAIMLWECLTRTTPWAGKTFEEITADVLFGHRPDLGALRTESNTPQVDLLQMAWDANPHVRPVAASFRQKCAMQAALHR</sequence>
<dbReference type="SUPFAM" id="SSF56112">
    <property type="entry name" value="Protein kinase-like (PK-like)"/>
    <property type="match status" value="1"/>
</dbReference>
<dbReference type="InterPro" id="IPR009030">
    <property type="entry name" value="Growth_fac_rcpt_cys_sf"/>
</dbReference>
<keyword evidence="1" id="KW-0472">Membrane</keyword>
<proteinExistence type="predicted"/>
<dbReference type="CDD" id="cd00064">
    <property type="entry name" value="FU"/>
    <property type="match status" value="4"/>
</dbReference>
<reference evidence="4" key="1">
    <citation type="submission" date="2013-04" db="EMBL/GenBank/DDBJ databases">
        <title>The Genome Sequence of Fonticula alba ATCC 38817.</title>
        <authorList>
            <consortium name="The Broad Institute Genomics Platform"/>
            <person name="Russ C."/>
            <person name="Cuomo C."/>
            <person name="Burger G."/>
            <person name="Gray M.W."/>
            <person name="Holland P.W.H."/>
            <person name="King N."/>
            <person name="Lang F.B.F."/>
            <person name="Roger A.J."/>
            <person name="Ruiz-Trillo I."/>
            <person name="Brown M."/>
            <person name="Walker B."/>
            <person name="Young S."/>
            <person name="Zeng Q."/>
            <person name="Gargeya S."/>
            <person name="Fitzgerald M."/>
            <person name="Haas B."/>
            <person name="Abouelleil A."/>
            <person name="Allen A.W."/>
            <person name="Alvarado L."/>
            <person name="Arachchi H.M."/>
            <person name="Berlin A.M."/>
            <person name="Chapman S.B."/>
            <person name="Gainer-Dewar J."/>
            <person name="Goldberg J."/>
            <person name="Griggs A."/>
            <person name="Gujja S."/>
            <person name="Hansen M."/>
            <person name="Howarth C."/>
            <person name="Imamovic A."/>
            <person name="Ireland A."/>
            <person name="Larimer J."/>
            <person name="McCowan C."/>
            <person name="Murphy C."/>
            <person name="Pearson M."/>
            <person name="Poon T.W."/>
            <person name="Priest M."/>
            <person name="Roberts A."/>
            <person name="Saif S."/>
            <person name="Shea T."/>
            <person name="Sisk P."/>
            <person name="Sykes S."/>
            <person name="Wortman J."/>
            <person name="Nusbaum C."/>
            <person name="Birren B."/>
        </authorList>
    </citation>
    <scope>NUCLEOTIDE SEQUENCE [LARGE SCALE GENOMIC DNA]</scope>
    <source>
        <strain evidence="4">ATCC 38817</strain>
    </source>
</reference>
<dbReference type="InterPro" id="IPR000719">
    <property type="entry name" value="Prot_kinase_dom"/>
</dbReference>
<dbReference type="PANTHER" id="PTHR45756:SF1">
    <property type="entry name" value="PROTEIN KINASE DOMAIN CONTAINING PROTEIN"/>
    <property type="match status" value="1"/>
</dbReference>
<gene>
    <name evidence="4" type="ORF">H696_05064</name>
</gene>
<dbReference type="Gene3D" id="1.10.510.10">
    <property type="entry name" value="Transferase(Phosphotransferase) domain 1"/>
    <property type="match status" value="1"/>
</dbReference>
<dbReference type="eggNOG" id="KOG3525">
    <property type="taxonomic scope" value="Eukaryota"/>
</dbReference>
<dbReference type="InterPro" id="IPR011009">
    <property type="entry name" value="Kinase-like_dom_sf"/>
</dbReference>
<feature type="transmembrane region" description="Helical" evidence="1">
    <location>
        <begin position="1584"/>
        <end position="1609"/>
    </location>
</feature>
<feature type="chain" id="PRO_5001571745" evidence="2">
    <location>
        <begin position="19"/>
        <end position="1939"/>
    </location>
</feature>
<name>A0A058Z4B7_FONAL</name>
<evidence type="ECO:0000256" key="2">
    <source>
        <dbReference type="SAM" id="SignalP"/>
    </source>
</evidence>
<dbReference type="PANTHER" id="PTHR45756">
    <property type="entry name" value="PALMITOYLTRANSFERASE"/>
    <property type="match status" value="1"/>
</dbReference>
<dbReference type="EMBL" id="KB932208">
    <property type="protein sequence ID" value="KCV68768.1"/>
    <property type="molecule type" value="Genomic_DNA"/>
</dbReference>
<feature type="domain" description="Protein kinase" evidence="3">
    <location>
        <begin position="1654"/>
        <end position="1939"/>
    </location>
</feature>
<dbReference type="PROSITE" id="PS00108">
    <property type="entry name" value="PROTEIN_KINASE_ST"/>
    <property type="match status" value="1"/>
</dbReference>
<evidence type="ECO:0000259" key="3">
    <source>
        <dbReference type="PROSITE" id="PS50011"/>
    </source>
</evidence>
<dbReference type="PROSITE" id="PS50011">
    <property type="entry name" value="PROTEIN_KINASE_DOM"/>
    <property type="match status" value="1"/>
</dbReference>
<evidence type="ECO:0000256" key="1">
    <source>
        <dbReference type="SAM" id="Phobius"/>
    </source>
</evidence>
<dbReference type="InterPro" id="IPR053215">
    <property type="entry name" value="TKL_Ser/Thr_kinase"/>
</dbReference>
<dbReference type="Pfam" id="PF00069">
    <property type="entry name" value="Pkinase"/>
    <property type="match status" value="1"/>
</dbReference>
<keyword evidence="4" id="KW-0808">Transferase</keyword>
<dbReference type="eggNOG" id="KOG0192">
    <property type="taxonomic scope" value="Eukaryota"/>
</dbReference>
<dbReference type="InterPro" id="IPR008271">
    <property type="entry name" value="Ser/Thr_kinase_AS"/>
</dbReference>
<dbReference type="GeneID" id="20529789"/>
<dbReference type="Proteomes" id="UP000030693">
    <property type="component" value="Unassembled WGS sequence"/>
</dbReference>
<dbReference type="InterPro" id="IPR006212">
    <property type="entry name" value="Furin_repeat"/>
</dbReference>
<dbReference type="GO" id="GO:0005524">
    <property type="term" value="F:ATP binding"/>
    <property type="evidence" value="ECO:0007669"/>
    <property type="project" value="InterPro"/>
</dbReference>
<dbReference type="Gene3D" id="2.10.220.10">
    <property type="entry name" value="Hormone Receptor, Insulin-like Growth Factor Receptor 1, Chain A, domain 2"/>
    <property type="match status" value="7"/>
</dbReference>
<dbReference type="SMART" id="SM00181">
    <property type="entry name" value="EGF"/>
    <property type="match status" value="7"/>
</dbReference>